<keyword evidence="4" id="KW-0540">Nuclease</keyword>
<evidence type="ECO:0000256" key="6">
    <source>
        <dbReference type="ARBA" id="ARBA00022801"/>
    </source>
</evidence>
<dbReference type="Proteomes" id="UP000235965">
    <property type="component" value="Unassembled WGS sequence"/>
</dbReference>
<keyword evidence="10" id="KW-1185">Reference proteome</keyword>
<dbReference type="PANTHER" id="PTHR22930:SF269">
    <property type="entry name" value="NUCLEASE HARBI1-LIKE PROTEIN"/>
    <property type="match status" value="1"/>
</dbReference>
<reference evidence="9 10" key="1">
    <citation type="submission" date="2017-12" db="EMBL/GenBank/DDBJ databases">
        <title>Hemimetabolous genomes reveal molecular basis of termite eusociality.</title>
        <authorList>
            <person name="Harrison M.C."/>
            <person name="Jongepier E."/>
            <person name="Robertson H.M."/>
            <person name="Arning N."/>
            <person name="Bitard-Feildel T."/>
            <person name="Chao H."/>
            <person name="Childers C.P."/>
            <person name="Dinh H."/>
            <person name="Doddapaneni H."/>
            <person name="Dugan S."/>
            <person name="Gowin J."/>
            <person name="Greiner C."/>
            <person name="Han Y."/>
            <person name="Hu H."/>
            <person name="Hughes D.S.T."/>
            <person name="Huylmans A.-K."/>
            <person name="Kemena C."/>
            <person name="Kremer L.P.M."/>
            <person name="Lee S.L."/>
            <person name="Lopez-Ezquerra A."/>
            <person name="Mallet L."/>
            <person name="Monroy-Kuhn J.M."/>
            <person name="Moser A."/>
            <person name="Murali S.C."/>
            <person name="Muzny D.M."/>
            <person name="Otani S."/>
            <person name="Piulachs M.-D."/>
            <person name="Poelchau M."/>
            <person name="Qu J."/>
            <person name="Schaub F."/>
            <person name="Wada-Katsumata A."/>
            <person name="Worley K.C."/>
            <person name="Xie Q."/>
            <person name="Ylla G."/>
            <person name="Poulsen M."/>
            <person name="Gibbs R.A."/>
            <person name="Schal C."/>
            <person name="Richards S."/>
            <person name="Belles X."/>
            <person name="Korb J."/>
            <person name="Bornberg-Bauer E."/>
        </authorList>
    </citation>
    <scope>NUCLEOTIDE SEQUENCE [LARGE SCALE GENOMIC DNA]</scope>
    <source>
        <tissue evidence="9">Whole body</tissue>
    </source>
</reference>
<dbReference type="GO" id="GO:0016787">
    <property type="term" value="F:hydrolase activity"/>
    <property type="evidence" value="ECO:0007669"/>
    <property type="project" value="UniProtKB-KW"/>
</dbReference>
<evidence type="ECO:0000256" key="4">
    <source>
        <dbReference type="ARBA" id="ARBA00022722"/>
    </source>
</evidence>
<dbReference type="InParanoid" id="A0A2J7QAN9"/>
<dbReference type="FunCoup" id="A0A2J7QAN9">
    <property type="interactions" value="1"/>
</dbReference>
<dbReference type="STRING" id="105785.A0A2J7QAN9"/>
<comment type="cofactor">
    <cofactor evidence="1">
        <name>a divalent metal cation</name>
        <dbReference type="ChEBI" id="CHEBI:60240"/>
    </cofactor>
</comment>
<name>A0A2J7QAN9_9NEOP</name>
<gene>
    <name evidence="9" type="ORF">B7P43_G03830</name>
</gene>
<dbReference type="PANTHER" id="PTHR22930">
    <property type="match status" value="1"/>
</dbReference>
<keyword evidence="6" id="KW-0378">Hydrolase</keyword>
<evidence type="ECO:0000313" key="10">
    <source>
        <dbReference type="Proteomes" id="UP000235965"/>
    </source>
</evidence>
<sequence length="386" mass="43479">MTTVFKSREIYSGSDSLEALGVENLHFKTFCRMSSSDFEALINLVGPKIAKADSTFRKAIPVVKRLALTLRYLATGDSYSSLSFVFKVSKQVISNILPEVCAALLDSLKEFVKIPQTQDEWLLVAEEYERKWNFPHCVGAMDGKLCAVQCPANSGSDFFNYKSFFSIVIFGLVDADYCFMYADVGCHGRIPDSSVFRNTTFFKNMENGIVIFPDAHALPGRQKGVPYVIVADDAFPLNNHIMKPYSGQQHGGSSKHIFNYRLSRARQIVENAFGILSSVFRVLRKPILLQPEKAQSVIMACIYLHNFLRKSCDSRQIYTPGGALDHEENGHVTRGTWRNEITTATTFTPLPTISRQSTQTANDIRDEFAAYFMSEDGRVPWQVDYQ</sequence>
<feature type="domain" description="DDE Tnp4" evidence="8">
    <location>
        <begin position="141"/>
        <end position="306"/>
    </location>
</feature>
<dbReference type="Pfam" id="PF13359">
    <property type="entry name" value="DDE_Tnp_4"/>
    <property type="match status" value="1"/>
</dbReference>
<dbReference type="EMBL" id="NEVH01016330">
    <property type="protein sequence ID" value="PNF25629.1"/>
    <property type="molecule type" value="Genomic_DNA"/>
</dbReference>
<evidence type="ECO:0000256" key="3">
    <source>
        <dbReference type="ARBA" id="ARBA00006958"/>
    </source>
</evidence>
<dbReference type="InterPro" id="IPR027806">
    <property type="entry name" value="HARBI1_dom"/>
</dbReference>
<evidence type="ECO:0000256" key="2">
    <source>
        <dbReference type="ARBA" id="ARBA00004123"/>
    </source>
</evidence>
<comment type="similarity">
    <text evidence="3">Belongs to the HARBI1 family.</text>
</comment>
<proteinExistence type="inferred from homology"/>
<keyword evidence="7" id="KW-0539">Nucleus</keyword>
<dbReference type="GO" id="GO:0005634">
    <property type="term" value="C:nucleus"/>
    <property type="evidence" value="ECO:0007669"/>
    <property type="project" value="UniProtKB-SubCell"/>
</dbReference>
<evidence type="ECO:0000256" key="7">
    <source>
        <dbReference type="ARBA" id="ARBA00023242"/>
    </source>
</evidence>
<evidence type="ECO:0000313" key="9">
    <source>
        <dbReference type="EMBL" id="PNF25629.1"/>
    </source>
</evidence>
<dbReference type="InterPro" id="IPR045249">
    <property type="entry name" value="HARBI1-like"/>
</dbReference>
<protein>
    <recommendedName>
        <fullName evidence="8">DDE Tnp4 domain-containing protein</fullName>
    </recommendedName>
</protein>
<organism evidence="9 10">
    <name type="scientific">Cryptotermes secundus</name>
    <dbReference type="NCBI Taxonomy" id="105785"/>
    <lineage>
        <taxon>Eukaryota</taxon>
        <taxon>Metazoa</taxon>
        <taxon>Ecdysozoa</taxon>
        <taxon>Arthropoda</taxon>
        <taxon>Hexapoda</taxon>
        <taxon>Insecta</taxon>
        <taxon>Pterygota</taxon>
        <taxon>Neoptera</taxon>
        <taxon>Polyneoptera</taxon>
        <taxon>Dictyoptera</taxon>
        <taxon>Blattodea</taxon>
        <taxon>Blattoidea</taxon>
        <taxon>Termitoidae</taxon>
        <taxon>Kalotermitidae</taxon>
        <taxon>Cryptotermitinae</taxon>
        <taxon>Cryptotermes</taxon>
    </lineage>
</organism>
<dbReference type="OrthoDB" id="6627079at2759"/>
<dbReference type="GO" id="GO:0046872">
    <property type="term" value="F:metal ion binding"/>
    <property type="evidence" value="ECO:0007669"/>
    <property type="project" value="UniProtKB-KW"/>
</dbReference>
<comment type="caution">
    <text evidence="9">The sequence shown here is derived from an EMBL/GenBank/DDBJ whole genome shotgun (WGS) entry which is preliminary data.</text>
</comment>
<evidence type="ECO:0000256" key="5">
    <source>
        <dbReference type="ARBA" id="ARBA00022723"/>
    </source>
</evidence>
<dbReference type="GO" id="GO:0004518">
    <property type="term" value="F:nuclease activity"/>
    <property type="evidence" value="ECO:0007669"/>
    <property type="project" value="UniProtKB-KW"/>
</dbReference>
<accession>A0A2J7QAN9</accession>
<evidence type="ECO:0000259" key="8">
    <source>
        <dbReference type="Pfam" id="PF13359"/>
    </source>
</evidence>
<keyword evidence="5" id="KW-0479">Metal-binding</keyword>
<dbReference type="AlphaFoldDB" id="A0A2J7QAN9"/>
<comment type="subcellular location">
    <subcellularLocation>
        <location evidence="2">Nucleus</location>
    </subcellularLocation>
</comment>
<evidence type="ECO:0000256" key="1">
    <source>
        <dbReference type="ARBA" id="ARBA00001968"/>
    </source>
</evidence>